<feature type="non-terminal residue" evidence="1">
    <location>
        <position position="1"/>
    </location>
</feature>
<sequence length="106" mass="11766">STKPSVDKALQGIKHLTMGDSSRIEDRLLELLGELGLGVHFEEIEEIEESQLECTCLEKEKGKLVYVIDGDEPESLNVIHSVGTHEVVGSVDARARAYHEPLKKNK</sequence>
<dbReference type="Proteomes" id="UP000824469">
    <property type="component" value="Unassembled WGS sequence"/>
</dbReference>
<dbReference type="AlphaFoldDB" id="A0AA38BXB5"/>
<dbReference type="EMBL" id="JAHRHJ020003813">
    <property type="protein sequence ID" value="KAH9287579.1"/>
    <property type="molecule type" value="Genomic_DNA"/>
</dbReference>
<protein>
    <submittedName>
        <fullName evidence="1">Uncharacterized protein</fullName>
    </submittedName>
</protein>
<accession>A0AA38BXB5</accession>
<evidence type="ECO:0000313" key="1">
    <source>
        <dbReference type="EMBL" id="KAH9287579.1"/>
    </source>
</evidence>
<gene>
    <name evidence="1" type="ORF">KI387_031696</name>
</gene>
<name>A0AA38BXB5_TAXCH</name>
<keyword evidence="2" id="KW-1185">Reference proteome</keyword>
<reference evidence="1 2" key="1">
    <citation type="journal article" date="2021" name="Nat. Plants">
        <title>The Taxus genome provides insights into paclitaxel biosynthesis.</title>
        <authorList>
            <person name="Xiong X."/>
            <person name="Gou J."/>
            <person name="Liao Q."/>
            <person name="Li Y."/>
            <person name="Zhou Q."/>
            <person name="Bi G."/>
            <person name="Li C."/>
            <person name="Du R."/>
            <person name="Wang X."/>
            <person name="Sun T."/>
            <person name="Guo L."/>
            <person name="Liang H."/>
            <person name="Lu P."/>
            <person name="Wu Y."/>
            <person name="Zhang Z."/>
            <person name="Ro D.K."/>
            <person name="Shang Y."/>
            <person name="Huang S."/>
            <person name="Yan J."/>
        </authorList>
    </citation>
    <scope>NUCLEOTIDE SEQUENCE [LARGE SCALE GENOMIC DNA]</scope>
    <source>
        <strain evidence="1">Ta-2019</strain>
    </source>
</reference>
<proteinExistence type="predicted"/>
<comment type="caution">
    <text evidence="1">The sequence shown here is derived from an EMBL/GenBank/DDBJ whole genome shotgun (WGS) entry which is preliminary data.</text>
</comment>
<evidence type="ECO:0000313" key="2">
    <source>
        <dbReference type="Proteomes" id="UP000824469"/>
    </source>
</evidence>
<feature type="non-terminal residue" evidence="1">
    <location>
        <position position="106"/>
    </location>
</feature>
<organism evidence="1 2">
    <name type="scientific">Taxus chinensis</name>
    <name type="common">Chinese yew</name>
    <name type="synonym">Taxus wallichiana var. chinensis</name>
    <dbReference type="NCBI Taxonomy" id="29808"/>
    <lineage>
        <taxon>Eukaryota</taxon>
        <taxon>Viridiplantae</taxon>
        <taxon>Streptophyta</taxon>
        <taxon>Embryophyta</taxon>
        <taxon>Tracheophyta</taxon>
        <taxon>Spermatophyta</taxon>
        <taxon>Pinopsida</taxon>
        <taxon>Pinidae</taxon>
        <taxon>Conifers II</taxon>
        <taxon>Cupressales</taxon>
        <taxon>Taxaceae</taxon>
        <taxon>Taxus</taxon>
    </lineage>
</organism>